<sequence>MKYLGVQFIAAVNKAFKSSPFSPIRACPVFSPTHAHTGRPAVVTCFNAGGKRRNESLTEDSPESQPVFPTRAESARELRISPTFEPHIPLLDFGRDCGAPAAADDRGRRLNVPFETRRGVRFDLSEAIHRPIRPCLRSNLAPSSPRAMFSTTDPPPTFPKEATYYSIMSRTALTVVLGRRRRRTSLAQIVRQISATIFELLKPVINSGKGWSFIVKGQTEPVTTFLSA</sequence>
<name>A0A4C1XPZ7_EUMVA</name>
<evidence type="ECO:0000313" key="2">
    <source>
        <dbReference type="Proteomes" id="UP000299102"/>
    </source>
</evidence>
<reference evidence="1 2" key="1">
    <citation type="journal article" date="2019" name="Commun. Biol.">
        <title>The bagworm genome reveals a unique fibroin gene that provides high tensile strength.</title>
        <authorList>
            <person name="Kono N."/>
            <person name="Nakamura H."/>
            <person name="Ohtoshi R."/>
            <person name="Tomita M."/>
            <person name="Numata K."/>
            <person name="Arakawa K."/>
        </authorList>
    </citation>
    <scope>NUCLEOTIDE SEQUENCE [LARGE SCALE GENOMIC DNA]</scope>
</reference>
<gene>
    <name evidence="1" type="ORF">EVAR_45323_1</name>
</gene>
<dbReference type="Proteomes" id="UP000299102">
    <property type="component" value="Unassembled WGS sequence"/>
</dbReference>
<evidence type="ECO:0000313" key="1">
    <source>
        <dbReference type="EMBL" id="GBP64275.1"/>
    </source>
</evidence>
<accession>A0A4C1XPZ7</accession>
<comment type="caution">
    <text evidence="1">The sequence shown here is derived from an EMBL/GenBank/DDBJ whole genome shotgun (WGS) entry which is preliminary data.</text>
</comment>
<proteinExistence type="predicted"/>
<organism evidence="1 2">
    <name type="scientific">Eumeta variegata</name>
    <name type="common">Bagworm moth</name>
    <name type="synonym">Eumeta japonica</name>
    <dbReference type="NCBI Taxonomy" id="151549"/>
    <lineage>
        <taxon>Eukaryota</taxon>
        <taxon>Metazoa</taxon>
        <taxon>Ecdysozoa</taxon>
        <taxon>Arthropoda</taxon>
        <taxon>Hexapoda</taxon>
        <taxon>Insecta</taxon>
        <taxon>Pterygota</taxon>
        <taxon>Neoptera</taxon>
        <taxon>Endopterygota</taxon>
        <taxon>Lepidoptera</taxon>
        <taxon>Glossata</taxon>
        <taxon>Ditrysia</taxon>
        <taxon>Tineoidea</taxon>
        <taxon>Psychidae</taxon>
        <taxon>Oiketicinae</taxon>
        <taxon>Eumeta</taxon>
    </lineage>
</organism>
<keyword evidence="2" id="KW-1185">Reference proteome</keyword>
<dbReference type="EMBL" id="BGZK01000893">
    <property type="protein sequence ID" value="GBP64275.1"/>
    <property type="molecule type" value="Genomic_DNA"/>
</dbReference>
<dbReference type="AlphaFoldDB" id="A0A4C1XPZ7"/>
<protein>
    <submittedName>
        <fullName evidence="1">Uncharacterized protein</fullName>
    </submittedName>
</protein>